<feature type="domain" description="Major facilitator superfamily (MFS) profile" evidence="7">
    <location>
        <begin position="18"/>
        <end position="458"/>
    </location>
</feature>
<reference evidence="8 9" key="1">
    <citation type="submission" date="2023-04" db="EMBL/GenBank/DDBJ databases">
        <title>Forest soil microbial communities from Buena Vista Peninsula, Colon Province, Panama.</title>
        <authorList>
            <person name="Bouskill N."/>
        </authorList>
    </citation>
    <scope>NUCLEOTIDE SEQUENCE [LARGE SCALE GENOMIC DNA]</scope>
    <source>
        <strain evidence="8 9">AC80</strain>
    </source>
</reference>
<evidence type="ECO:0000259" key="7">
    <source>
        <dbReference type="PROSITE" id="PS50850"/>
    </source>
</evidence>
<feature type="transmembrane region" description="Helical" evidence="6">
    <location>
        <begin position="21"/>
        <end position="40"/>
    </location>
</feature>
<comment type="caution">
    <text evidence="8">The sequence shown here is derived from an EMBL/GenBank/DDBJ whole genome shotgun (WGS) entry which is preliminary data.</text>
</comment>
<evidence type="ECO:0000313" key="9">
    <source>
        <dbReference type="Proteomes" id="UP001160130"/>
    </source>
</evidence>
<keyword evidence="2" id="KW-0813">Transport</keyword>
<gene>
    <name evidence="8" type="ORF">M2272_004989</name>
</gene>
<dbReference type="RefSeq" id="WP_280834916.1">
    <property type="nucleotide sequence ID" value="NZ_JARXVE010000010.1"/>
</dbReference>
<evidence type="ECO:0000256" key="4">
    <source>
        <dbReference type="ARBA" id="ARBA00022989"/>
    </source>
</evidence>
<evidence type="ECO:0000256" key="5">
    <source>
        <dbReference type="ARBA" id="ARBA00023136"/>
    </source>
</evidence>
<feature type="transmembrane region" description="Helical" evidence="6">
    <location>
        <begin position="361"/>
        <end position="385"/>
    </location>
</feature>
<feature type="transmembrane region" description="Helical" evidence="6">
    <location>
        <begin position="83"/>
        <end position="104"/>
    </location>
</feature>
<feature type="transmembrane region" description="Helical" evidence="6">
    <location>
        <begin position="141"/>
        <end position="163"/>
    </location>
</feature>
<keyword evidence="3 6" id="KW-0812">Transmembrane</keyword>
<feature type="transmembrane region" description="Helical" evidence="6">
    <location>
        <begin position="203"/>
        <end position="222"/>
    </location>
</feature>
<dbReference type="PANTHER" id="PTHR23501:SF154">
    <property type="entry name" value="MULTIDRUG-EFFLUX TRANSPORTER RV1634-RELATED"/>
    <property type="match status" value="1"/>
</dbReference>
<feature type="transmembrane region" description="Helical" evidence="6">
    <location>
        <begin position="228"/>
        <end position="248"/>
    </location>
</feature>
<feature type="transmembrane region" description="Helical" evidence="6">
    <location>
        <begin position="329"/>
        <end position="349"/>
    </location>
</feature>
<proteinExistence type="predicted"/>
<protein>
    <submittedName>
        <fullName evidence="8">MFS family permease</fullName>
    </submittedName>
</protein>
<comment type="subcellular location">
    <subcellularLocation>
        <location evidence="1">Cell membrane</location>
        <topology evidence="1">Multi-pass membrane protein</topology>
    </subcellularLocation>
</comment>
<evidence type="ECO:0000313" key="8">
    <source>
        <dbReference type="EMBL" id="MDH6198330.1"/>
    </source>
</evidence>
<dbReference type="Pfam" id="PF07690">
    <property type="entry name" value="MFS_1"/>
    <property type="match status" value="1"/>
</dbReference>
<accession>A0ABT6L5X1</accession>
<dbReference type="InterPro" id="IPR020846">
    <property type="entry name" value="MFS_dom"/>
</dbReference>
<name>A0ABT6L5X1_9MYCO</name>
<dbReference type="PROSITE" id="PS50850">
    <property type="entry name" value="MFS"/>
    <property type="match status" value="1"/>
</dbReference>
<feature type="transmembrane region" description="Helical" evidence="6">
    <location>
        <begin position="397"/>
        <end position="421"/>
    </location>
</feature>
<dbReference type="Gene3D" id="1.20.1720.10">
    <property type="entry name" value="Multidrug resistance protein D"/>
    <property type="match status" value="1"/>
</dbReference>
<dbReference type="SUPFAM" id="SSF103473">
    <property type="entry name" value="MFS general substrate transporter"/>
    <property type="match status" value="1"/>
</dbReference>
<keyword evidence="9" id="KW-1185">Reference proteome</keyword>
<evidence type="ECO:0000256" key="1">
    <source>
        <dbReference type="ARBA" id="ARBA00004651"/>
    </source>
</evidence>
<dbReference type="Proteomes" id="UP001160130">
    <property type="component" value="Unassembled WGS sequence"/>
</dbReference>
<sequence>MRAEHVGSWRELSRHVRTATVLAGGVLVGAINIYLTASLLPNAVEDIGGEQLYAWNATVYLCGQVAGTMVVGQMLSRCGAVAAYLAGFGTFAVGSIVCAVSPAMPMLLTGRAVQGLAAGLLTGLGFALIHSSLPRHLWVRGSALVSAMYGVGNVVGPAVGGLFAQFGSWRLAFVVLAFVALMVAALVPRALPRRRVGDDEPTAVPVVSLGLVIAAVAALSVAGVLTSVAAIAVCIGSALILIVAFLAYERRTTTPILPTATFRAGSTLRWVYLTIFFLTAGVAVETFLPLFGQRLAGLAPLTAGFLAAVLSLGWSISQMASSSVRGAQAVLRLQVAGPAILAAAFAVLVPLQMSAASPVVLAWPVILFIGGAGIGLAMPHLSVAAMSRVDDTAEGTLAGTAIATILTMATAFGSALAGLLLNAGAPDLAASARLLMLGFSAVAGLGILTAICACRPVGNNGRR</sequence>
<dbReference type="EMBL" id="JARXVE010000010">
    <property type="protein sequence ID" value="MDH6198330.1"/>
    <property type="molecule type" value="Genomic_DNA"/>
</dbReference>
<dbReference type="PANTHER" id="PTHR23501">
    <property type="entry name" value="MAJOR FACILITATOR SUPERFAMILY"/>
    <property type="match status" value="1"/>
</dbReference>
<keyword evidence="4 6" id="KW-1133">Transmembrane helix</keyword>
<keyword evidence="5 6" id="KW-0472">Membrane</keyword>
<feature type="transmembrane region" description="Helical" evidence="6">
    <location>
        <begin position="169"/>
        <end position="191"/>
    </location>
</feature>
<organism evidence="8 9">
    <name type="scientific">Mycolicibacterium frederiksbergense</name>
    <dbReference type="NCBI Taxonomy" id="117567"/>
    <lineage>
        <taxon>Bacteria</taxon>
        <taxon>Bacillati</taxon>
        <taxon>Actinomycetota</taxon>
        <taxon>Actinomycetes</taxon>
        <taxon>Mycobacteriales</taxon>
        <taxon>Mycobacteriaceae</taxon>
        <taxon>Mycolicibacterium</taxon>
    </lineage>
</organism>
<evidence type="ECO:0000256" key="3">
    <source>
        <dbReference type="ARBA" id="ARBA00022692"/>
    </source>
</evidence>
<feature type="transmembrane region" description="Helical" evidence="6">
    <location>
        <begin position="269"/>
        <end position="291"/>
    </location>
</feature>
<dbReference type="InterPro" id="IPR036259">
    <property type="entry name" value="MFS_trans_sf"/>
</dbReference>
<feature type="transmembrane region" description="Helical" evidence="6">
    <location>
        <begin position="110"/>
        <end position="129"/>
    </location>
</feature>
<dbReference type="InterPro" id="IPR011701">
    <property type="entry name" value="MFS"/>
</dbReference>
<evidence type="ECO:0000256" key="2">
    <source>
        <dbReference type="ARBA" id="ARBA00022448"/>
    </source>
</evidence>
<evidence type="ECO:0000256" key="6">
    <source>
        <dbReference type="SAM" id="Phobius"/>
    </source>
</evidence>
<feature type="transmembrane region" description="Helical" evidence="6">
    <location>
        <begin position="52"/>
        <end position="71"/>
    </location>
</feature>
<feature type="transmembrane region" description="Helical" evidence="6">
    <location>
        <begin position="297"/>
        <end position="317"/>
    </location>
</feature>
<feature type="transmembrane region" description="Helical" evidence="6">
    <location>
        <begin position="433"/>
        <end position="454"/>
    </location>
</feature>